<name>A0ACC1LDK7_9FUNG</name>
<accession>A0ACC1LDK7</accession>
<dbReference type="Proteomes" id="UP001140087">
    <property type="component" value="Unassembled WGS sequence"/>
</dbReference>
<protein>
    <submittedName>
        <fullName evidence="1">Uncharacterized protein</fullName>
    </submittedName>
</protein>
<proteinExistence type="predicted"/>
<feature type="non-terminal residue" evidence="1">
    <location>
        <position position="1"/>
    </location>
</feature>
<keyword evidence="2" id="KW-1185">Reference proteome</keyword>
<sequence length="2196" mass="225701">QVPKATRAVRELVARCLARVYDQGRMQGMGDTLYAIQAGMESGTEATRLAGVACAGTLFEALAGKAGFRLLSCFNDFAALMVRMARSGSERAGVRAAATRGLARMVRGGGGKMATEQQARDILRVARANITHRSPALVLESLAAIEALAVGTPHVRARAAGDPEQLVATLLVPLLATRVLVVRRAAAHLVAVLMVRAIDQLPPPTPPLAAAPTPTPAPAPPLQRSVVSPVPAPTQLHMATPPVRSSLDARAAGLATPPRHATPEPADLAAARAAESSPAAPWTLDRVLTWLAGPFGRATASRELRAGIVDAYTAFSEELAGEAVAAHYAELAAHVLGGLAQQPQQRVQGQADVDEAQRHAGELAVRGMCARVLRALARRLPDAAARRSAAECLGDGWLRGAALRQSPVGVAVVALGEWRTLVGESGPDDSAWAVDVAVPWLDSPSEAVRVAAAAALGAAVRAAPIQRARVVAPLAERLQTLSAHCAAAPGDMAAIQSCLGCAMGVAAALGSGGDGLLEVPLDLAEWVHSVAVRLVDAAHGRTDPAVVREEDPASDVSRAGPGPVALRDMRGTCGWALLAGLAGLGGEFARPRAAQWLRLWAQALPDGGFVTGEMPWAERMRLLRGRVQALEHIRATLVSARAALDGGAASRLVGCMRATLMFADNALDAPRPPHSAPAALVALHLAVRARVAECLRLIHVAGWGVAAAVPAVLRLAEQALASPDSLPETFAAQCLGAIPPPPREDGEPLPPCLRGFRAGPWGYEAEVGVTSLLGSGDDDEGDFAACVIEVPERDWAQAVLHAPPSRVVAPYTQLVDAAARLFGALFGTLGEEAQVAQVAQLVSRLNGLPFNSHRHSAILTNALVALREALRQSNGGSVAPRVAAAVADAAYTALLVPAPEHRAAAGEVVGLLAARVRDASHIPRLLERATQQAIRGRDRFARAGAAVALGALFARAGAIAAGGALKQVVVLLHSLACDRDPVVHTCAIRALADAATAAGYMFAPYARDTLLMARKLFLSDSHTAPLHASALWLRGRDHAPGAPADVTGHERALPVRTPADPYAWVRDLRQQQQQSQSQPGESKAAAGLGGIVAAGRDAAITHPNSATHNGRGLDDQRDVPADGDYLFACTCADVDACDARAALGQLIGALIEAFGPDLHDDAEARATLVPLVRELRRALDAVVSAAPLLLADPDAHWRAGAEYTAVTQRQLLFFAPRDAAFLPAVVRSSLRPVLRARRVVYHGHAAGLRPLQRAAARALENILRLSGPRVELALRAGDPDAHWPVREIVWEALCLLSDLDPAGAAALAPDIRALVRTAVGLVVAGAPADDAAPAQILALVATLCAVFTRPPVPESADADGSTATSQFGAAPRLVALAALLAVVRAADRARGPAGPAEWRAHALLPALPGLLHVAYVAATAACPDARCLGLHVMRRVVASFADAEDPAVPGVSALDIYQAQVTSALGAALADGAGNVDVRCAAIGAATACVEAGLASDQTSLVRILRLLAPQPAFAALVDAGLRPAADSVAPAPQQQLVERLALLHAWARILDHASARDPRLLGAVRIHVPLLPQMWLACARDACVIGVSPRDAYEELDAAPAAQLDAGLGLQLGLEATYVGLVRASLLPWYRVYAPAAIRALAALVVAPAGAPGALAEGRDCLLDLVAGYDRVRLAGESAPERQPSQAAVLLLCAILQELARGETTASDDDQPLPGAPGRLVAELDVCAREPAADADADAQRAAHSTRLIQALGELLRRGDSLHLTPVFAAAAAAPAARGSWLAEELWRHGVSTPLRAFVAAPESPAAATTAGAALDTAAALIRALAQQCLFGADADPDALAAGDLCRALGLSPFGAAVVRDAAAAWQAARATRPALATGALRVLALIIAMAPGGCDDAPLAALWLSMWRQTLAPSADPQIAAASLAEFVRLAAAASPADILTGDAAPRGEQAAAMASALLAQLLAQDDARAGIVPVVASLLATGAFAVPPAVCARFVAAYPVCLAVWDAPEAPALLAVPGVLAAASPGSADVAAAMAALARGSIPVLAARVYAQLDAAQAQGGGAVDGGPLAALVQFAAADYGVAAAVGAPVAAAVLMVLLSMLPEDRPLAACEAPLTEAVIALAAARPLVFRDIVVRLSAAHASARKRLELAVRSHAPADAAAAAGANGAVQTHARKAGAKDSARIVLKSDFGI</sequence>
<evidence type="ECO:0000313" key="1">
    <source>
        <dbReference type="EMBL" id="KAJ2806010.1"/>
    </source>
</evidence>
<gene>
    <name evidence="1" type="ORF">H4R21_001046</name>
</gene>
<organism evidence="1 2">
    <name type="scientific">Coemansia helicoidea</name>
    <dbReference type="NCBI Taxonomy" id="1286919"/>
    <lineage>
        <taxon>Eukaryota</taxon>
        <taxon>Fungi</taxon>
        <taxon>Fungi incertae sedis</taxon>
        <taxon>Zoopagomycota</taxon>
        <taxon>Kickxellomycotina</taxon>
        <taxon>Kickxellomycetes</taxon>
        <taxon>Kickxellales</taxon>
        <taxon>Kickxellaceae</taxon>
        <taxon>Coemansia</taxon>
    </lineage>
</organism>
<evidence type="ECO:0000313" key="2">
    <source>
        <dbReference type="Proteomes" id="UP001140087"/>
    </source>
</evidence>
<comment type="caution">
    <text evidence="1">The sequence shown here is derived from an EMBL/GenBank/DDBJ whole genome shotgun (WGS) entry which is preliminary data.</text>
</comment>
<dbReference type="EMBL" id="JANBUN010000188">
    <property type="protein sequence ID" value="KAJ2806010.1"/>
    <property type="molecule type" value="Genomic_DNA"/>
</dbReference>
<reference evidence="1" key="1">
    <citation type="submission" date="2022-07" db="EMBL/GenBank/DDBJ databases">
        <title>Phylogenomic reconstructions and comparative analyses of Kickxellomycotina fungi.</title>
        <authorList>
            <person name="Reynolds N.K."/>
            <person name="Stajich J.E."/>
            <person name="Barry K."/>
            <person name="Grigoriev I.V."/>
            <person name="Crous P."/>
            <person name="Smith M.E."/>
        </authorList>
    </citation>
    <scope>NUCLEOTIDE SEQUENCE</scope>
    <source>
        <strain evidence="1">BCRC 34780</strain>
    </source>
</reference>